<gene>
    <name evidence="9" type="ORF">GKJPGBOP_03308</name>
</gene>
<evidence type="ECO:0000256" key="6">
    <source>
        <dbReference type="ARBA" id="ARBA00022989"/>
    </source>
</evidence>
<sequence>MTAVRTSPARRTAPRPTVLRTRGGLSLRLGRRALLVCAALALTGILVAVLSLGMGSYRLSPAEVVATLFGDGPPGADFVVVDLRLPRVLDGLLAGFAMGMSGAVFQSLARNPLGSPDVIGFGSGASAGALVSVILLEAGTAQIALGAILGGLATAAAVYLLAWKRGVHGYRLVLVGIGGSAVLGSLTSYLYVRADIGKAAEAATWMIGSLNGRGWPDVTVAALGVVALAPAVLALARRLSLLEMGDDTAAALGVAPERSRLALLATGTGLTALAVAAAGPIPFVALAAPQLARRLTRSPGPNVLPAAWMGAVLVTLADWSAQRVSGTGILPVGVITGVGGGVYLAWLLFLERRSGKL</sequence>
<feature type="transmembrane region" description="Helical" evidence="8">
    <location>
        <begin position="33"/>
        <end position="54"/>
    </location>
</feature>
<dbReference type="InterPro" id="IPR037294">
    <property type="entry name" value="ABC_BtuC-like"/>
</dbReference>
<proteinExistence type="inferred from homology"/>
<dbReference type="GO" id="GO:0033214">
    <property type="term" value="P:siderophore-iron import into cell"/>
    <property type="evidence" value="ECO:0007669"/>
    <property type="project" value="TreeGrafter"/>
</dbReference>
<dbReference type="GO" id="GO:0005886">
    <property type="term" value="C:plasma membrane"/>
    <property type="evidence" value="ECO:0007669"/>
    <property type="project" value="UniProtKB-SubCell"/>
</dbReference>
<keyword evidence="6 8" id="KW-1133">Transmembrane helix</keyword>
<dbReference type="Pfam" id="PF01032">
    <property type="entry name" value="FecCD"/>
    <property type="match status" value="1"/>
</dbReference>
<feature type="transmembrane region" description="Helical" evidence="8">
    <location>
        <begin position="169"/>
        <end position="192"/>
    </location>
</feature>
<dbReference type="PANTHER" id="PTHR30472:SF24">
    <property type="entry name" value="FERRIC ENTEROBACTIN TRANSPORT SYSTEM PERMEASE PROTEIN FEPG"/>
    <property type="match status" value="1"/>
</dbReference>
<evidence type="ECO:0000313" key="9">
    <source>
        <dbReference type="EMBL" id="GCD43627.1"/>
    </source>
</evidence>
<dbReference type="GO" id="GO:0022857">
    <property type="term" value="F:transmembrane transporter activity"/>
    <property type="evidence" value="ECO:0007669"/>
    <property type="project" value="InterPro"/>
</dbReference>
<dbReference type="Gene3D" id="1.10.3470.10">
    <property type="entry name" value="ABC transporter involved in vitamin B12 uptake, BtuC"/>
    <property type="match status" value="1"/>
</dbReference>
<comment type="subcellular location">
    <subcellularLocation>
        <location evidence="1">Cell membrane</location>
        <topology evidence="1">Multi-pass membrane protein</topology>
    </subcellularLocation>
</comment>
<dbReference type="InterPro" id="IPR000522">
    <property type="entry name" value="ABC_transptr_permease_BtuC"/>
</dbReference>
<keyword evidence="7 8" id="KW-0472">Membrane</keyword>
<evidence type="ECO:0000256" key="1">
    <source>
        <dbReference type="ARBA" id="ARBA00004651"/>
    </source>
</evidence>
<organism evidence="9 10">
    <name type="scientific">Streptomyces paromomycinus</name>
    <name type="common">Streptomyces rimosus subsp. paromomycinus</name>
    <dbReference type="NCBI Taxonomy" id="92743"/>
    <lineage>
        <taxon>Bacteria</taxon>
        <taxon>Bacillati</taxon>
        <taxon>Actinomycetota</taxon>
        <taxon>Actinomycetes</taxon>
        <taxon>Kitasatosporales</taxon>
        <taxon>Streptomycetaceae</taxon>
        <taxon>Streptomyces</taxon>
    </lineage>
</organism>
<keyword evidence="3" id="KW-0813">Transport</keyword>
<dbReference type="PANTHER" id="PTHR30472">
    <property type="entry name" value="FERRIC ENTEROBACTIN TRANSPORT SYSTEM PERMEASE PROTEIN"/>
    <property type="match status" value="1"/>
</dbReference>
<feature type="transmembrane region" description="Helical" evidence="8">
    <location>
        <begin position="261"/>
        <end position="283"/>
    </location>
</feature>
<feature type="transmembrane region" description="Helical" evidence="8">
    <location>
        <begin position="328"/>
        <end position="349"/>
    </location>
</feature>
<dbReference type="Proteomes" id="UP000286746">
    <property type="component" value="Unassembled WGS sequence"/>
</dbReference>
<feature type="transmembrane region" description="Helical" evidence="8">
    <location>
        <begin position="118"/>
        <end position="136"/>
    </location>
</feature>
<name>A0A401W2T3_STREY</name>
<dbReference type="RefSeq" id="WP_125054714.1">
    <property type="nucleotide sequence ID" value="NZ_BHZD01000001.1"/>
</dbReference>
<dbReference type="EMBL" id="BHZD01000001">
    <property type="protein sequence ID" value="GCD43627.1"/>
    <property type="molecule type" value="Genomic_DNA"/>
</dbReference>
<comment type="caution">
    <text evidence="9">The sequence shown here is derived from an EMBL/GenBank/DDBJ whole genome shotgun (WGS) entry which is preliminary data.</text>
</comment>
<protein>
    <submittedName>
        <fullName evidence="9">ABC transporter permease</fullName>
    </submittedName>
</protein>
<evidence type="ECO:0000256" key="5">
    <source>
        <dbReference type="ARBA" id="ARBA00022692"/>
    </source>
</evidence>
<evidence type="ECO:0000256" key="8">
    <source>
        <dbReference type="SAM" id="Phobius"/>
    </source>
</evidence>
<reference evidence="9 10" key="1">
    <citation type="submission" date="2018-11" db="EMBL/GenBank/DDBJ databases">
        <title>Whole genome sequence of Streptomyces paromomycinus NBRC 15454(T).</title>
        <authorList>
            <person name="Komaki H."/>
            <person name="Tamura T."/>
        </authorList>
    </citation>
    <scope>NUCLEOTIDE SEQUENCE [LARGE SCALE GENOMIC DNA]</scope>
    <source>
        <strain evidence="9 10">NBRC 15454</strain>
    </source>
</reference>
<dbReference type="CDD" id="cd06550">
    <property type="entry name" value="TM_ABC_iron-siderophores_like"/>
    <property type="match status" value="1"/>
</dbReference>
<evidence type="ECO:0000256" key="3">
    <source>
        <dbReference type="ARBA" id="ARBA00022448"/>
    </source>
</evidence>
<evidence type="ECO:0000313" key="10">
    <source>
        <dbReference type="Proteomes" id="UP000286746"/>
    </source>
</evidence>
<evidence type="ECO:0000256" key="7">
    <source>
        <dbReference type="ARBA" id="ARBA00023136"/>
    </source>
</evidence>
<feature type="transmembrane region" description="Helical" evidence="8">
    <location>
        <begin position="88"/>
        <end position="106"/>
    </location>
</feature>
<evidence type="ECO:0000256" key="2">
    <source>
        <dbReference type="ARBA" id="ARBA00007935"/>
    </source>
</evidence>
<dbReference type="SUPFAM" id="SSF81345">
    <property type="entry name" value="ABC transporter involved in vitamin B12 uptake, BtuC"/>
    <property type="match status" value="1"/>
</dbReference>
<accession>A0A401W2T3</accession>
<comment type="similarity">
    <text evidence="2">Belongs to the binding-protein-dependent transport system permease family. FecCD subfamily.</text>
</comment>
<evidence type="ECO:0000256" key="4">
    <source>
        <dbReference type="ARBA" id="ARBA00022475"/>
    </source>
</evidence>
<feature type="transmembrane region" description="Helical" evidence="8">
    <location>
        <begin position="218"/>
        <end position="236"/>
    </location>
</feature>
<keyword evidence="10" id="KW-1185">Reference proteome</keyword>
<keyword evidence="5 8" id="KW-0812">Transmembrane</keyword>
<dbReference type="AlphaFoldDB" id="A0A401W2T3"/>
<keyword evidence="4" id="KW-1003">Cell membrane</keyword>
<feature type="transmembrane region" description="Helical" evidence="8">
    <location>
        <begin position="142"/>
        <end position="162"/>
    </location>
</feature>